<gene>
    <name evidence="2" type="ORF">KC207_01315</name>
</gene>
<keyword evidence="3" id="KW-1185">Reference proteome</keyword>
<comment type="caution">
    <text evidence="2">The sequence shown here is derived from an EMBL/GenBank/DDBJ whole genome shotgun (WGS) entry which is preliminary data.</text>
</comment>
<dbReference type="AlphaFoldDB" id="A0A941D6Z4"/>
<proteinExistence type="predicted"/>
<feature type="domain" description="Winged helix DNA-binding" evidence="1">
    <location>
        <begin position="15"/>
        <end position="91"/>
    </location>
</feature>
<protein>
    <submittedName>
        <fullName evidence="2">Transcriptional regulator</fullName>
    </submittedName>
</protein>
<dbReference type="SUPFAM" id="SSF46785">
    <property type="entry name" value="Winged helix' DNA-binding domain"/>
    <property type="match status" value="1"/>
</dbReference>
<dbReference type="PANTHER" id="PTHR37318">
    <property type="entry name" value="BSL7504 PROTEIN"/>
    <property type="match status" value="1"/>
</dbReference>
<organism evidence="2 3">
    <name type="scientific">Phycicoccus avicenniae</name>
    <dbReference type="NCBI Taxonomy" id="2828860"/>
    <lineage>
        <taxon>Bacteria</taxon>
        <taxon>Bacillati</taxon>
        <taxon>Actinomycetota</taxon>
        <taxon>Actinomycetes</taxon>
        <taxon>Micrococcales</taxon>
        <taxon>Intrasporangiaceae</taxon>
        <taxon>Phycicoccus</taxon>
    </lineage>
</organism>
<evidence type="ECO:0000259" key="1">
    <source>
        <dbReference type="Pfam" id="PF13601"/>
    </source>
</evidence>
<dbReference type="Pfam" id="PF13601">
    <property type="entry name" value="HTH_34"/>
    <property type="match status" value="1"/>
</dbReference>
<dbReference type="EMBL" id="JAGSNF010000001">
    <property type="protein sequence ID" value="MBR7741930.1"/>
    <property type="molecule type" value="Genomic_DNA"/>
</dbReference>
<dbReference type="Gene3D" id="1.10.10.10">
    <property type="entry name" value="Winged helix-like DNA-binding domain superfamily/Winged helix DNA-binding domain"/>
    <property type="match status" value="1"/>
</dbReference>
<dbReference type="InterPro" id="IPR036390">
    <property type="entry name" value="WH_DNA-bd_sf"/>
</dbReference>
<dbReference type="InterPro" id="IPR036388">
    <property type="entry name" value="WH-like_DNA-bd_sf"/>
</dbReference>
<evidence type="ECO:0000313" key="3">
    <source>
        <dbReference type="Proteomes" id="UP000677016"/>
    </source>
</evidence>
<evidence type="ECO:0000313" key="2">
    <source>
        <dbReference type="EMBL" id="MBR7741930.1"/>
    </source>
</evidence>
<dbReference type="InterPro" id="IPR027395">
    <property type="entry name" value="WH_DNA-bd_dom"/>
</dbReference>
<dbReference type="PANTHER" id="PTHR37318:SF1">
    <property type="entry name" value="BSL7504 PROTEIN"/>
    <property type="match status" value="1"/>
</dbReference>
<name>A0A941D6Z4_9MICO</name>
<sequence length="107" mass="11822">MPHAVFDDVIHEPHRLQICAYLVPAGREFAVVRDEVGLSDSALSKHLKVLTARGYTRLDRAPRDGHQVTTVVLTAAGREALCGHVAELQRMARIVGPDRRSTTARSR</sequence>
<accession>A0A941D6Z4</accession>
<reference evidence="2" key="1">
    <citation type="submission" date="2021-04" db="EMBL/GenBank/DDBJ databases">
        <title>Phycicoccus avicenniae sp. nov., a novel endophytic actinomycetes isolated from branch of Avicennia mariana.</title>
        <authorList>
            <person name="Tuo L."/>
        </authorList>
    </citation>
    <scope>NUCLEOTIDE SEQUENCE</scope>
    <source>
        <strain evidence="2">BSK3Z-2</strain>
    </source>
</reference>
<dbReference type="RefSeq" id="WP_211601085.1">
    <property type="nucleotide sequence ID" value="NZ_JAGSNF010000001.1"/>
</dbReference>
<dbReference type="Proteomes" id="UP000677016">
    <property type="component" value="Unassembled WGS sequence"/>
</dbReference>